<feature type="transmembrane region" description="Helical" evidence="8">
    <location>
        <begin position="256"/>
        <end position="277"/>
    </location>
</feature>
<dbReference type="SUPFAM" id="SSF90123">
    <property type="entry name" value="ABC transporter transmembrane region"/>
    <property type="match status" value="1"/>
</dbReference>
<feature type="domain" description="ABC transmembrane type-1" evidence="10">
    <location>
        <begin position="25"/>
        <end position="314"/>
    </location>
</feature>
<keyword evidence="3 8" id="KW-0812">Transmembrane</keyword>
<organism evidence="11 12">
    <name type="scientific">Pseudochelatococcus lubricantis</name>
    <dbReference type="NCBI Taxonomy" id="1538102"/>
    <lineage>
        <taxon>Bacteria</taxon>
        <taxon>Pseudomonadati</taxon>
        <taxon>Pseudomonadota</taxon>
        <taxon>Alphaproteobacteria</taxon>
        <taxon>Hyphomicrobiales</taxon>
        <taxon>Chelatococcaceae</taxon>
        <taxon>Pseudochelatococcus</taxon>
    </lineage>
</organism>
<keyword evidence="12" id="KW-1185">Reference proteome</keyword>
<reference evidence="11 12" key="1">
    <citation type="submission" date="2020-03" db="EMBL/GenBank/DDBJ databases">
        <title>Genomic Encyclopedia of Type Strains, Phase IV (KMG-IV): sequencing the most valuable type-strain genomes for metagenomic binning, comparative biology and taxonomic classification.</title>
        <authorList>
            <person name="Goeker M."/>
        </authorList>
    </citation>
    <scope>NUCLEOTIDE SEQUENCE [LARGE SCALE GENOMIC DNA]</scope>
    <source>
        <strain evidence="11 12">DSM 103870</strain>
    </source>
</reference>
<comment type="subcellular location">
    <subcellularLocation>
        <location evidence="1">Cell membrane</location>
        <topology evidence="1">Multi-pass membrane protein</topology>
    </subcellularLocation>
</comment>
<evidence type="ECO:0000256" key="3">
    <source>
        <dbReference type="ARBA" id="ARBA00022692"/>
    </source>
</evidence>
<dbReference type="Gene3D" id="3.40.50.300">
    <property type="entry name" value="P-loop containing nucleotide triphosphate hydrolases"/>
    <property type="match status" value="1"/>
</dbReference>
<dbReference type="InterPro" id="IPR039421">
    <property type="entry name" value="Type_1_exporter"/>
</dbReference>
<evidence type="ECO:0000259" key="9">
    <source>
        <dbReference type="PROSITE" id="PS50893"/>
    </source>
</evidence>
<dbReference type="Proteomes" id="UP001429580">
    <property type="component" value="Unassembled WGS sequence"/>
</dbReference>
<evidence type="ECO:0000256" key="1">
    <source>
        <dbReference type="ARBA" id="ARBA00004651"/>
    </source>
</evidence>
<evidence type="ECO:0000256" key="8">
    <source>
        <dbReference type="SAM" id="Phobius"/>
    </source>
</evidence>
<feature type="transmembrane region" description="Helical" evidence="8">
    <location>
        <begin position="24"/>
        <end position="50"/>
    </location>
</feature>
<keyword evidence="6 8" id="KW-1133">Transmembrane helix</keyword>
<dbReference type="GO" id="GO:0005524">
    <property type="term" value="F:ATP binding"/>
    <property type="evidence" value="ECO:0007669"/>
    <property type="project" value="UniProtKB-KW"/>
</dbReference>
<dbReference type="InterPro" id="IPR014223">
    <property type="entry name" value="ABC_CydC/D"/>
</dbReference>
<dbReference type="InterPro" id="IPR036640">
    <property type="entry name" value="ABC1_TM_sf"/>
</dbReference>
<dbReference type="Gene3D" id="1.20.1560.10">
    <property type="entry name" value="ABC transporter type 1, transmembrane domain"/>
    <property type="match status" value="1"/>
</dbReference>
<feature type="transmembrane region" description="Helical" evidence="8">
    <location>
        <begin position="172"/>
        <end position="190"/>
    </location>
</feature>
<evidence type="ECO:0000313" key="11">
    <source>
        <dbReference type="EMBL" id="NIJ57429.1"/>
    </source>
</evidence>
<evidence type="ECO:0000313" key="12">
    <source>
        <dbReference type="Proteomes" id="UP001429580"/>
    </source>
</evidence>
<dbReference type="NCBIfam" id="TIGR02868">
    <property type="entry name" value="CydC"/>
    <property type="match status" value="1"/>
</dbReference>
<feature type="transmembrane region" description="Helical" evidence="8">
    <location>
        <begin position="283"/>
        <end position="305"/>
    </location>
</feature>
<feature type="domain" description="ABC transporter" evidence="9">
    <location>
        <begin position="345"/>
        <end position="567"/>
    </location>
</feature>
<evidence type="ECO:0000259" key="10">
    <source>
        <dbReference type="PROSITE" id="PS50929"/>
    </source>
</evidence>
<gene>
    <name evidence="11" type="ORF">FHS82_001255</name>
</gene>
<dbReference type="InterPro" id="IPR017871">
    <property type="entry name" value="ABC_transporter-like_CS"/>
</dbReference>
<accession>A0ABX0V019</accession>
<dbReference type="EMBL" id="JAASQI010000002">
    <property type="protein sequence ID" value="NIJ57429.1"/>
    <property type="molecule type" value="Genomic_DNA"/>
</dbReference>
<dbReference type="Pfam" id="PF00005">
    <property type="entry name" value="ABC_tran"/>
    <property type="match status" value="1"/>
</dbReference>
<protein>
    <submittedName>
        <fullName evidence="11">ATP-binding cassette subfamily C protein CydC</fullName>
    </submittedName>
</protein>
<keyword evidence="5 11" id="KW-0067">ATP-binding</keyword>
<name>A0ABX0V019_9HYPH</name>
<sequence>MIRGGWRDMRPILALFWAGQRRMLLLGVVLAALTMLAGVALLGLSGWFIAAAALAGLLPATALAFDVFAPAAGVRLLALVRTAGRYGERLTTHDATLAILATIRERLFRGWARPGMARRLLMRPATLLFRLTADVDALDSVYLRVIVPAVAAIATALLAGGAVALAHAWTGLALAVALLAAGLGIPLAVARAGRRQARLRAFALEALRARTIDLSSGQTELVMAGQLAAQCERVLAADGRLSVADDALHRLDTYSAAGFGLVSTSVLTAMLLTVGVLVEGGAIGAPVAALLLLVALAALEPFAGLQRGALELGRTLLSARRLGPQLADAGEAAASAARPTPGLALALERVTFFHDGADCPVLDDLSLTISEGEVVALVGPSGAGKSTLLALLAGELQPRTGTVRAQPLTLLPQRTELFQDSLRDNLRLAAPAAPAASDTLLWQALDDAGLAAGVRRMSSGLDTRLGEGGLGLSGGQARRLALARLLLRPDPLWLIDEATEGLDAVTARDVLRRLHGAAKTGGRTMLIATHVRREAEAADRLVVMAQGHLIRDVRRSDPAFAETLASLRPD</sequence>
<evidence type="ECO:0000256" key="6">
    <source>
        <dbReference type="ARBA" id="ARBA00022989"/>
    </source>
</evidence>
<dbReference type="PROSITE" id="PS00211">
    <property type="entry name" value="ABC_TRANSPORTER_1"/>
    <property type="match status" value="1"/>
</dbReference>
<dbReference type="SUPFAM" id="SSF52540">
    <property type="entry name" value="P-loop containing nucleoside triphosphate hydrolases"/>
    <property type="match status" value="1"/>
</dbReference>
<evidence type="ECO:0000256" key="7">
    <source>
        <dbReference type="ARBA" id="ARBA00023136"/>
    </source>
</evidence>
<dbReference type="PANTHER" id="PTHR24221">
    <property type="entry name" value="ATP-BINDING CASSETTE SUB-FAMILY B"/>
    <property type="match status" value="1"/>
</dbReference>
<feature type="transmembrane region" description="Helical" evidence="8">
    <location>
        <begin position="141"/>
        <end position="166"/>
    </location>
</feature>
<feature type="transmembrane region" description="Helical" evidence="8">
    <location>
        <begin position="56"/>
        <end position="80"/>
    </location>
</feature>
<dbReference type="PROSITE" id="PS50893">
    <property type="entry name" value="ABC_TRANSPORTER_2"/>
    <property type="match status" value="1"/>
</dbReference>
<dbReference type="InterPro" id="IPR011527">
    <property type="entry name" value="ABC1_TM_dom"/>
</dbReference>
<dbReference type="SMART" id="SM00382">
    <property type="entry name" value="AAA"/>
    <property type="match status" value="1"/>
</dbReference>
<dbReference type="InterPro" id="IPR027417">
    <property type="entry name" value="P-loop_NTPase"/>
</dbReference>
<comment type="similarity">
    <text evidence="2">Belongs to the ABC transporter superfamily.</text>
</comment>
<keyword evidence="7 8" id="KW-0472">Membrane</keyword>
<evidence type="ECO:0000256" key="2">
    <source>
        <dbReference type="ARBA" id="ARBA00005417"/>
    </source>
</evidence>
<dbReference type="InterPro" id="IPR003439">
    <property type="entry name" value="ABC_transporter-like_ATP-bd"/>
</dbReference>
<keyword evidence="4" id="KW-0547">Nucleotide-binding</keyword>
<dbReference type="PANTHER" id="PTHR24221:SF654">
    <property type="entry name" value="ATP-BINDING CASSETTE SUB-FAMILY B MEMBER 6"/>
    <property type="match status" value="1"/>
</dbReference>
<comment type="caution">
    <text evidence="11">The sequence shown here is derived from an EMBL/GenBank/DDBJ whole genome shotgun (WGS) entry which is preliminary data.</text>
</comment>
<evidence type="ECO:0000256" key="4">
    <source>
        <dbReference type="ARBA" id="ARBA00022741"/>
    </source>
</evidence>
<dbReference type="InterPro" id="IPR003593">
    <property type="entry name" value="AAA+_ATPase"/>
</dbReference>
<dbReference type="PROSITE" id="PS50929">
    <property type="entry name" value="ABC_TM1F"/>
    <property type="match status" value="1"/>
</dbReference>
<proteinExistence type="inferred from homology"/>
<evidence type="ECO:0000256" key="5">
    <source>
        <dbReference type="ARBA" id="ARBA00022840"/>
    </source>
</evidence>